<dbReference type="Proteomes" id="UP000834106">
    <property type="component" value="Chromosome 9"/>
</dbReference>
<sequence length="429" mass="48032">MSNCSSSDVGRDRESFPLSSFDYNSSLGPCDYDDDGQNDVDAYIEIELEPAKTLTPGTRENKGEANEDEVEDEEAEFRISFSTVCRKSSSANVFSFPATYSGDASDSAAGSKTVTIFPPTWKRLEPPADEDFQSNEYEQTATINQELLQSRKAPKATGAMKMLVKFRSISFRSMLTSLLKLGKFTPSTVKTQQVYVISEVRPENRRSSLNPFDKLFRQKARRGRRTGESSKPLEINLEGIRKLFDTGAIKTANHTRQAKSCPNSIKSSPINENRNLLLNIQLNKKKKKKLQCRWSLSLNTVCLHRIFNIFGINNDGTITLDELSQAVGHLGLNSNRAELESMIQSDVQPGNADLTYKYFVEQHVLHHFNFHVFSVFVPFLDHVFLSSKAFLCLVVIASNIVEIFVEVQKALLYSSTSNETAGGKSKLCV</sequence>
<organism evidence="3 4">
    <name type="scientific">Fraxinus pennsylvanica</name>
    <dbReference type="NCBI Taxonomy" id="56036"/>
    <lineage>
        <taxon>Eukaryota</taxon>
        <taxon>Viridiplantae</taxon>
        <taxon>Streptophyta</taxon>
        <taxon>Embryophyta</taxon>
        <taxon>Tracheophyta</taxon>
        <taxon>Spermatophyta</taxon>
        <taxon>Magnoliopsida</taxon>
        <taxon>eudicotyledons</taxon>
        <taxon>Gunneridae</taxon>
        <taxon>Pentapetalae</taxon>
        <taxon>asterids</taxon>
        <taxon>lamiids</taxon>
        <taxon>Lamiales</taxon>
        <taxon>Oleaceae</taxon>
        <taxon>Oleeae</taxon>
        <taxon>Fraxinus</taxon>
    </lineage>
</organism>
<keyword evidence="4" id="KW-1185">Reference proteome</keyword>
<dbReference type="InterPro" id="IPR002048">
    <property type="entry name" value="EF_hand_dom"/>
</dbReference>
<gene>
    <name evidence="3" type="ORF">FPE_LOCUS15866</name>
</gene>
<dbReference type="SUPFAM" id="SSF47473">
    <property type="entry name" value="EF-hand"/>
    <property type="match status" value="1"/>
</dbReference>
<dbReference type="EMBL" id="OU503044">
    <property type="protein sequence ID" value="CAI9768436.1"/>
    <property type="molecule type" value="Genomic_DNA"/>
</dbReference>
<proteinExistence type="predicted"/>
<dbReference type="AlphaFoldDB" id="A0AAD1ZEN1"/>
<evidence type="ECO:0000256" key="1">
    <source>
        <dbReference type="SAM" id="MobiDB-lite"/>
    </source>
</evidence>
<evidence type="ECO:0000313" key="3">
    <source>
        <dbReference type="EMBL" id="CAI9768436.1"/>
    </source>
</evidence>
<feature type="domain" description="EF-hand" evidence="2">
    <location>
        <begin position="298"/>
        <end position="333"/>
    </location>
</feature>
<dbReference type="Gene3D" id="1.10.238.10">
    <property type="entry name" value="EF-hand"/>
    <property type="match status" value="1"/>
</dbReference>
<protein>
    <recommendedName>
        <fullName evidence="2">EF-hand domain-containing protein</fullName>
    </recommendedName>
</protein>
<feature type="region of interest" description="Disordered" evidence="1">
    <location>
        <begin position="1"/>
        <end position="36"/>
    </location>
</feature>
<dbReference type="InterPro" id="IPR011992">
    <property type="entry name" value="EF-hand-dom_pair"/>
</dbReference>
<name>A0AAD1ZEN1_9LAMI</name>
<feature type="compositionally biased region" description="Polar residues" evidence="1">
    <location>
        <begin position="17"/>
        <end position="27"/>
    </location>
</feature>
<evidence type="ECO:0000313" key="4">
    <source>
        <dbReference type="Proteomes" id="UP000834106"/>
    </source>
</evidence>
<feature type="region of interest" description="Disordered" evidence="1">
    <location>
        <begin position="50"/>
        <end position="73"/>
    </location>
</feature>
<reference evidence="3" key="1">
    <citation type="submission" date="2023-05" db="EMBL/GenBank/DDBJ databases">
        <authorList>
            <person name="Huff M."/>
        </authorList>
    </citation>
    <scope>NUCLEOTIDE SEQUENCE</scope>
</reference>
<accession>A0AAD1ZEN1</accession>
<dbReference type="PROSITE" id="PS50222">
    <property type="entry name" value="EF_HAND_2"/>
    <property type="match status" value="1"/>
</dbReference>
<dbReference type="GO" id="GO:0005509">
    <property type="term" value="F:calcium ion binding"/>
    <property type="evidence" value="ECO:0007669"/>
    <property type="project" value="InterPro"/>
</dbReference>
<evidence type="ECO:0000259" key="2">
    <source>
        <dbReference type="PROSITE" id="PS50222"/>
    </source>
</evidence>
<dbReference type="CDD" id="cd00051">
    <property type="entry name" value="EFh"/>
    <property type="match status" value="1"/>
</dbReference>